<gene>
    <name evidence="1" type="ORF">PDJAM_G00015150</name>
</gene>
<protein>
    <submittedName>
        <fullName evidence="1">Uncharacterized protein</fullName>
    </submittedName>
</protein>
<sequence>MIGSLIYYVLYPLTQLFIRLSESWWKRHPVIINGKAVCDGGARSCRRLNEQQAALLDQWCNAGTETSETPTHTRRERREAEGLVESRSLLEITEVVVEQKNELEEDKEKIHSADLMDPNPESVMEWAKLQTAADESKWKFSSEEERQRFQGMVTKAGGVCPFMPAGGFSCHSGSYKAAPSSTLTHAGSGNHDLLESPQESRACANGNESFEPTAGGAEESENDGSKVPVQLTSALFTSENVYADDLGTRGSEAQASNGSLVYDLSVLLADNHAPSFTNHTWLQPAPTGWHFPVGPGLSEVVYHPLQFPGTSYYHGFQENTNFEVVWRVWEDLGKTSSPCISPHTACVDPGSKFDFTVMSYNILAQDLLEANSELYAHCSEDMLAWENRLQNILKELQTWEPDIICLQEVQENHFQEQMYPALIEMGYDCVYKRRTGTKTDGCAVCYSTKCFTQLSVRLLEFQRHDCELLDRDNVGIVLLLQPTTAHGDDITFPPICVANTHLLFNPRRGDVKLAQLAIMLAEIDSMVRQCKVKGRECEIILCGDFNSLPNMPLYQLIVTGQLYYHGLPNWMVSGQEDLSYKTYHRRLYAPLWPSSLGISDNCRYYDIFEPEGKESGKLQYNHDFLQQLRYCPAACVRPPDLELIPGVTDNTPTPEETQPFPPRHFRNTICHGFNLRSVYSQDISGTECYAVTTLHSHGAAMVDYIFYSTRREHATGCDDKEKGLKLLGRLALLSEADLWLLNGLPNEIFPSDHLSLLAKFQLC</sequence>
<comment type="caution">
    <text evidence="1">The sequence shown here is derived from an EMBL/GenBank/DDBJ whole genome shotgun (WGS) entry which is preliminary data.</text>
</comment>
<dbReference type="EMBL" id="CM040984">
    <property type="protein sequence ID" value="MCJ8736675.1"/>
    <property type="molecule type" value="Genomic_DNA"/>
</dbReference>
<accession>A0ACC5YLM9</accession>
<organism evidence="1 2">
    <name type="scientific">Pangasius djambal</name>
    <dbReference type="NCBI Taxonomy" id="1691987"/>
    <lineage>
        <taxon>Eukaryota</taxon>
        <taxon>Metazoa</taxon>
        <taxon>Chordata</taxon>
        <taxon>Craniata</taxon>
        <taxon>Vertebrata</taxon>
        <taxon>Euteleostomi</taxon>
        <taxon>Actinopterygii</taxon>
        <taxon>Neopterygii</taxon>
        <taxon>Teleostei</taxon>
        <taxon>Ostariophysi</taxon>
        <taxon>Siluriformes</taxon>
        <taxon>Pangasiidae</taxon>
        <taxon>Pangasius</taxon>
    </lineage>
</organism>
<evidence type="ECO:0000313" key="1">
    <source>
        <dbReference type="EMBL" id="MCJ8736675.1"/>
    </source>
</evidence>
<keyword evidence="2" id="KW-1185">Reference proteome</keyword>
<dbReference type="Proteomes" id="UP000830395">
    <property type="component" value="Chromosome 10"/>
</dbReference>
<reference evidence="1" key="1">
    <citation type="submission" date="2020-02" db="EMBL/GenBank/DDBJ databases">
        <title>Genome sequencing of the panga catfish, Pangasius djambal.</title>
        <authorList>
            <person name="Wen M."/>
            <person name="Zahm M."/>
            <person name="Roques C."/>
            <person name="Cabau C."/>
            <person name="Klopp C."/>
            <person name="Donnadieu C."/>
            <person name="Jouanno E."/>
            <person name="Avarre J.-C."/>
            <person name="Campet M."/>
            <person name="Ha T."/>
            <person name="Dugue R."/>
            <person name="Lampietro C."/>
            <person name="Louis A."/>
            <person name="Herpin A."/>
            <person name="Echchiki A."/>
            <person name="Berthelot C."/>
            <person name="Parey E."/>
            <person name="Roest-Crollius H."/>
            <person name="Braasch I."/>
            <person name="Postlethwait J.H."/>
            <person name="Bobe J."/>
            <person name="Montfort J."/>
            <person name="Bouchez O."/>
            <person name="Begum T."/>
            <person name="Schartl M."/>
            <person name="Gustiano R."/>
            <person name="Guiguen Y."/>
        </authorList>
    </citation>
    <scope>NUCLEOTIDE SEQUENCE</scope>
    <source>
        <strain evidence="1">Pdj_M5554</strain>
    </source>
</reference>
<evidence type="ECO:0000313" key="2">
    <source>
        <dbReference type="Proteomes" id="UP000830395"/>
    </source>
</evidence>
<proteinExistence type="predicted"/>
<name>A0ACC5YLM9_9TELE</name>